<organism evidence="2 3">
    <name type="scientific">Actomonas aquatica</name>
    <dbReference type="NCBI Taxonomy" id="2866162"/>
    <lineage>
        <taxon>Bacteria</taxon>
        <taxon>Pseudomonadati</taxon>
        <taxon>Verrucomicrobiota</taxon>
        <taxon>Opitutia</taxon>
        <taxon>Opitutales</taxon>
        <taxon>Opitutaceae</taxon>
        <taxon>Actomonas</taxon>
    </lineage>
</organism>
<reference evidence="2 3" key="1">
    <citation type="submission" date="2023-12" db="EMBL/GenBank/DDBJ databases">
        <title>Description of an unclassified Opitutus bacterium of Verrucomicrobiota.</title>
        <authorList>
            <person name="Zhang D.-F."/>
        </authorList>
    </citation>
    <scope>NUCLEOTIDE SEQUENCE [LARGE SCALE GENOMIC DNA]</scope>
    <source>
        <strain evidence="2 3">WL0086</strain>
    </source>
</reference>
<accession>A0ABZ1CC74</accession>
<dbReference type="Proteomes" id="UP000738431">
    <property type="component" value="Chromosome"/>
</dbReference>
<keyword evidence="3" id="KW-1185">Reference proteome</keyword>
<evidence type="ECO:0000313" key="2">
    <source>
        <dbReference type="EMBL" id="WRQ89041.1"/>
    </source>
</evidence>
<name>A0ABZ1CC74_9BACT</name>
<gene>
    <name evidence="2" type="ORF">K1X11_006450</name>
</gene>
<sequence length="173" mass="19135">MPTRPLRRLTTAFWATCATLIFAMTTTTLSAEEKINLRDYAALSFDTLAKFTIDLNNLEDIGDMTEVEYAASKIPPEIMALDGKKVCIPAYMLPLRFDDDGVVEFLGMADTNSCCYGGEPKLTEIILVTMKNGATKSLMDSPLFLFGTLRVGPVDDDGFVTAVYTMECDRVSW</sequence>
<dbReference type="InterPro" id="IPR021727">
    <property type="entry name" value="DUF3299"/>
</dbReference>
<dbReference type="Gene3D" id="2.40.50.870">
    <property type="entry name" value="Protein of unknown function (DUF3299)"/>
    <property type="match status" value="1"/>
</dbReference>
<dbReference type="RefSeq" id="WP_221030914.1">
    <property type="nucleotide sequence ID" value="NZ_CP139781.1"/>
</dbReference>
<dbReference type="Pfam" id="PF11736">
    <property type="entry name" value="DUF3299"/>
    <property type="match status" value="1"/>
</dbReference>
<dbReference type="EMBL" id="CP139781">
    <property type="protein sequence ID" value="WRQ89041.1"/>
    <property type="molecule type" value="Genomic_DNA"/>
</dbReference>
<feature type="signal peptide" evidence="1">
    <location>
        <begin position="1"/>
        <end position="23"/>
    </location>
</feature>
<proteinExistence type="predicted"/>
<evidence type="ECO:0000313" key="3">
    <source>
        <dbReference type="Proteomes" id="UP000738431"/>
    </source>
</evidence>
<evidence type="ECO:0000256" key="1">
    <source>
        <dbReference type="SAM" id="SignalP"/>
    </source>
</evidence>
<feature type="chain" id="PRO_5046095437" evidence="1">
    <location>
        <begin position="24"/>
        <end position="173"/>
    </location>
</feature>
<protein>
    <submittedName>
        <fullName evidence="2">DUF3299 domain-containing protein</fullName>
    </submittedName>
</protein>
<keyword evidence="1" id="KW-0732">Signal</keyword>